<evidence type="ECO:0000313" key="6">
    <source>
        <dbReference type="EMBL" id="MST90201.1"/>
    </source>
</evidence>
<name>A0A844FVR8_9FIRM</name>
<accession>A0A844FVR8</accession>
<keyword evidence="3 5" id="KW-1133">Transmembrane helix</keyword>
<feature type="transmembrane region" description="Helical" evidence="5">
    <location>
        <begin position="35"/>
        <end position="55"/>
    </location>
</feature>
<keyword evidence="7" id="KW-1185">Reference proteome</keyword>
<reference evidence="6 7" key="1">
    <citation type="submission" date="2019-08" db="EMBL/GenBank/DDBJ databases">
        <title>In-depth cultivation of the pig gut microbiome towards novel bacterial diversity and tailored functional studies.</title>
        <authorList>
            <person name="Wylensek D."/>
            <person name="Hitch T.C.A."/>
            <person name="Clavel T."/>
        </authorList>
    </citation>
    <scope>NUCLEOTIDE SEQUENCE [LARGE SCALE GENOMIC DNA]</scope>
    <source>
        <strain evidence="6 7">CA-Schmier-601-WT-3</strain>
    </source>
</reference>
<dbReference type="Proteomes" id="UP000442619">
    <property type="component" value="Unassembled WGS sequence"/>
</dbReference>
<feature type="transmembrane region" description="Helical" evidence="5">
    <location>
        <begin position="120"/>
        <end position="146"/>
    </location>
</feature>
<evidence type="ECO:0000256" key="5">
    <source>
        <dbReference type="SAM" id="Phobius"/>
    </source>
</evidence>
<keyword evidence="4 5" id="KW-0472">Membrane</keyword>
<evidence type="ECO:0000256" key="2">
    <source>
        <dbReference type="ARBA" id="ARBA00022692"/>
    </source>
</evidence>
<feature type="transmembrane region" description="Helical" evidence="5">
    <location>
        <begin position="6"/>
        <end position="23"/>
    </location>
</feature>
<dbReference type="GO" id="GO:0009403">
    <property type="term" value="P:toxin biosynthetic process"/>
    <property type="evidence" value="ECO:0007669"/>
    <property type="project" value="InterPro"/>
</dbReference>
<dbReference type="InterPro" id="IPR003825">
    <property type="entry name" value="Colicin-V_CvpA"/>
</dbReference>
<organism evidence="6 7">
    <name type="scientific">Sharpea porci</name>
    <dbReference type="NCBI Taxonomy" id="2652286"/>
    <lineage>
        <taxon>Bacteria</taxon>
        <taxon>Bacillati</taxon>
        <taxon>Bacillota</taxon>
        <taxon>Erysipelotrichia</taxon>
        <taxon>Erysipelotrichales</taxon>
        <taxon>Coprobacillaceae</taxon>
        <taxon>Sharpea</taxon>
    </lineage>
</organism>
<evidence type="ECO:0000256" key="4">
    <source>
        <dbReference type="ARBA" id="ARBA00023136"/>
    </source>
</evidence>
<keyword evidence="2 5" id="KW-0812">Transmembrane</keyword>
<feature type="transmembrane region" description="Helical" evidence="5">
    <location>
        <begin position="75"/>
        <end position="100"/>
    </location>
</feature>
<dbReference type="PANTHER" id="PTHR37306">
    <property type="entry name" value="COLICIN V PRODUCTION PROTEIN"/>
    <property type="match status" value="1"/>
</dbReference>
<evidence type="ECO:0000256" key="1">
    <source>
        <dbReference type="ARBA" id="ARBA00004141"/>
    </source>
</evidence>
<proteinExistence type="predicted"/>
<dbReference type="Pfam" id="PF02674">
    <property type="entry name" value="Colicin_V"/>
    <property type="match status" value="1"/>
</dbReference>
<evidence type="ECO:0000313" key="7">
    <source>
        <dbReference type="Proteomes" id="UP000442619"/>
    </source>
</evidence>
<dbReference type="EMBL" id="VUNM01000043">
    <property type="protein sequence ID" value="MST90201.1"/>
    <property type="molecule type" value="Genomic_DNA"/>
</dbReference>
<sequence length="268" mass="30078">MNSQLIAIMIDFIIIIYFLLMFAKGIKEGFIVRFYDIATALLVFMLSFYLTPAFSNLITLHNNDNNPVYDFIGPYINQILIFFIILIILLVVRKLLGLLLKPALTHLSERLRLTALINRLLGALVGILEAYLISGLILTMIVIPFVKDGKTYISQAVIATKIVNSFPADTSNLSNDIKDESLFSQGEHASSKEVLEGMLNMLTDSYQYHLISKTHAASIIEKQLGKDILQFHPSLTSSRKQVLAEILQATSYDDAHKTLLLENIGDKQ</sequence>
<dbReference type="AlphaFoldDB" id="A0A844FVR8"/>
<gene>
    <name evidence="6" type="ORF">FYJ79_11610</name>
</gene>
<dbReference type="GO" id="GO:0016020">
    <property type="term" value="C:membrane"/>
    <property type="evidence" value="ECO:0007669"/>
    <property type="project" value="UniProtKB-SubCell"/>
</dbReference>
<dbReference type="PANTHER" id="PTHR37306:SF1">
    <property type="entry name" value="COLICIN V PRODUCTION PROTEIN"/>
    <property type="match status" value="1"/>
</dbReference>
<comment type="subcellular location">
    <subcellularLocation>
        <location evidence="1">Membrane</location>
        <topology evidence="1">Multi-pass membrane protein</topology>
    </subcellularLocation>
</comment>
<dbReference type="RefSeq" id="WP_154518659.1">
    <property type="nucleotide sequence ID" value="NZ_VUNM01000043.1"/>
</dbReference>
<comment type="caution">
    <text evidence="6">The sequence shown here is derived from an EMBL/GenBank/DDBJ whole genome shotgun (WGS) entry which is preliminary data.</text>
</comment>
<protein>
    <submittedName>
        <fullName evidence="6">CvpA family protein</fullName>
    </submittedName>
</protein>
<evidence type="ECO:0000256" key="3">
    <source>
        <dbReference type="ARBA" id="ARBA00022989"/>
    </source>
</evidence>